<dbReference type="GO" id="GO:0000166">
    <property type="term" value="F:nucleotide binding"/>
    <property type="evidence" value="ECO:0007669"/>
    <property type="project" value="InterPro"/>
</dbReference>
<dbReference type="Proteomes" id="UP000199071">
    <property type="component" value="Unassembled WGS sequence"/>
</dbReference>
<dbReference type="Gene3D" id="3.40.50.720">
    <property type="entry name" value="NAD(P)-binding Rossmann-like Domain"/>
    <property type="match status" value="1"/>
</dbReference>
<dbReference type="InterPro" id="IPR036291">
    <property type="entry name" value="NAD(P)-bd_dom_sf"/>
</dbReference>
<dbReference type="GO" id="GO:0016491">
    <property type="term" value="F:oxidoreductase activity"/>
    <property type="evidence" value="ECO:0007669"/>
    <property type="project" value="UniProtKB-KW"/>
</dbReference>
<evidence type="ECO:0000313" key="4">
    <source>
        <dbReference type="EMBL" id="SDB32187.1"/>
    </source>
</evidence>
<dbReference type="InterPro" id="IPR055170">
    <property type="entry name" value="GFO_IDH_MocA-like_dom"/>
</dbReference>
<dbReference type="OrthoDB" id="9792935at2"/>
<dbReference type="EMBL" id="FMXQ01000004">
    <property type="protein sequence ID" value="SDB32187.1"/>
    <property type="molecule type" value="Genomic_DNA"/>
</dbReference>
<name>A0A1G6CH08_9HYPH</name>
<dbReference type="PANTHER" id="PTHR43818">
    <property type="entry name" value="BCDNA.GH03377"/>
    <property type="match status" value="1"/>
</dbReference>
<protein>
    <submittedName>
        <fullName evidence="4">Predicted dehydrogenase</fullName>
    </submittedName>
</protein>
<evidence type="ECO:0000259" key="2">
    <source>
        <dbReference type="Pfam" id="PF01408"/>
    </source>
</evidence>
<dbReference type="SUPFAM" id="SSF55347">
    <property type="entry name" value="Glyceraldehyde-3-phosphate dehydrogenase-like, C-terminal domain"/>
    <property type="match status" value="1"/>
</dbReference>
<feature type="domain" description="Gfo/Idh/MocA-like oxidoreductase N-terminal" evidence="2">
    <location>
        <begin position="3"/>
        <end position="120"/>
    </location>
</feature>
<reference evidence="4 5" key="1">
    <citation type="submission" date="2016-10" db="EMBL/GenBank/DDBJ databases">
        <authorList>
            <person name="de Groot N.N."/>
        </authorList>
    </citation>
    <scope>NUCLEOTIDE SEQUENCE [LARGE SCALE GENOMIC DNA]</scope>
    <source>
        <strain evidence="4 5">ATCC 35022</strain>
    </source>
</reference>
<dbReference type="Gene3D" id="3.30.360.10">
    <property type="entry name" value="Dihydrodipicolinate Reductase, domain 2"/>
    <property type="match status" value="1"/>
</dbReference>
<dbReference type="PANTHER" id="PTHR43818:SF11">
    <property type="entry name" value="BCDNA.GH03377"/>
    <property type="match status" value="1"/>
</dbReference>
<dbReference type="STRING" id="665467.SAMN02982931_02493"/>
<evidence type="ECO:0000313" key="5">
    <source>
        <dbReference type="Proteomes" id="UP000199071"/>
    </source>
</evidence>
<organism evidence="4 5">
    <name type="scientific">Bauldia litoralis</name>
    <dbReference type="NCBI Taxonomy" id="665467"/>
    <lineage>
        <taxon>Bacteria</taxon>
        <taxon>Pseudomonadati</taxon>
        <taxon>Pseudomonadota</taxon>
        <taxon>Alphaproteobacteria</taxon>
        <taxon>Hyphomicrobiales</taxon>
        <taxon>Kaistiaceae</taxon>
        <taxon>Bauldia</taxon>
    </lineage>
</organism>
<proteinExistence type="predicted"/>
<evidence type="ECO:0000259" key="3">
    <source>
        <dbReference type="Pfam" id="PF22725"/>
    </source>
</evidence>
<dbReference type="Pfam" id="PF01408">
    <property type="entry name" value="GFO_IDH_MocA"/>
    <property type="match status" value="1"/>
</dbReference>
<keyword evidence="5" id="KW-1185">Reference proteome</keyword>
<dbReference type="InterPro" id="IPR000683">
    <property type="entry name" value="Gfo/Idh/MocA-like_OxRdtase_N"/>
</dbReference>
<accession>A0A1G6CH08</accession>
<dbReference type="AlphaFoldDB" id="A0A1G6CH08"/>
<gene>
    <name evidence="4" type="ORF">SAMN02982931_02493</name>
</gene>
<feature type="domain" description="GFO/IDH/MocA-like oxidoreductase" evidence="3">
    <location>
        <begin position="131"/>
        <end position="270"/>
    </location>
</feature>
<dbReference type="RefSeq" id="WP_090876737.1">
    <property type="nucleotide sequence ID" value="NZ_FMXQ01000004.1"/>
</dbReference>
<evidence type="ECO:0000256" key="1">
    <source>
        <dbReference type="ARBA" id="ARBA00023002"/>
    </source>
</evidence>
<dbReference type="SUPFAM" id="SSF51735">
    <property type="entry name" value="NAD(P)-binding Rossmann-fold domains"/>
    <property type="match status" value="1"/>
</dbReference>
<keyword evidence="1" id="KW-0560">Oxidoreductase</keyword>
<dbReference type="Pfam" id="PF22725">
    <property type="entry name" value="GFO_IDH_MocA_C3"/>
    <property type="match status" value="1"/>
</dbReference>
<dbReference type="InterPro" id="IPR050463">
    <property type="entry name" value="Gfo/Idh/MocA_oxidrdct_glycsds"/>
</dbReference>
<sequence length="350" mass="38515">MVKLLIIGTGGMARQHALSFGMLEGVEIVAAVEPNSDRLAGFCDEHNIPNKFTDLDDAIAWNGFSAATNVTPDVVHYPTTMKLIAAGKHVLCEKPLATDYKLAMEMTEEAEKRGIINMVNLSYRGSPALEKTRQIVLSGEIGEIRHFEASYLQSWLVGHHWGDWRTEDRWLWRLSTKHGSHGVVGDIGIHVIDFATYAAANDIVWMESRAKTFRKAEGDQIGEYPLDANDSFAMTVELANGALGVIHASRWATGYANTLRLDLFGSHGGLQLTTDGRKSWLGKCTGMDLDTQTWREVTCAPVASVYKRFIDAVRSGVNADPGFRRGAAIQRVLDLCLEAGDRSHGGVRLD</sequence>